<evidence type="ECO:0000256" key="1">
    <source>
        <dbReference type="SAM" id="Phobius"/>
    </source>
</evidence>
<dbReference type="HOGENOM" id="CLU_656706_0_0_14"/>
<dbReference type="InterPro" id="IPR053139">
    <property type="entry name" value="Surface_bspA-like"/>
</dbReference>
<accession>A0A097SSY5</accession>
<evidence type="ECO:0000313" key="2">
    <source>
        <dbReference type="EMBL" id="AIV03695.1"/>
    </source>
</evidence>
<dbReference type="eggNOG" id="COG5492">
    <property type="taxonomic scope" value="Bacteria"/>
</dbReference>
<dbReference type="InterPro" id="IPR026906">
    <property type="entry name" value="LRR_5"/>
</dbReference>
<organism evidence="2 3">
    <name type="scientific">Candidatus Malacoplasma girerdii</name>
    <dbReference type="NCBI Taxonomy" id="1318617"/>
    <lineage>
        <taxon>Bacteria</taxon>
        <taxon>Bacillati</taxon>
        <taxon>Mycoplasmatota</taxon>
        <taxon>Mycoplasmoidales</taxon>
        <taxon>Mycoplasmoidaceae</taxon>
        <taxon>Malacoplasma</taxon>
    </lineage>
</organism>
<evidence type="ECO:0000313" key="3">
    <source>
        <dbReference type="Proteomes" id="UP000030066"/>
    </source>
</evidence>
<dbReference type="Proteomes" id="UP000030066">
    <property type="component" value="Chromosome"/>
</dbReference>
<dbReference type="NCBIfam" id="NF038275">
    <property type="entry name" value="Myrrnad"/>
    <property type="match status" value="1"/>
</dbReference>
<proteinExistence type="predicted"/>
<feature type="transmembrane region" description="Helical" evidence="1">
    <location>
        <begin position="463"/>
        <end position="483"/>
    </location>
</feature>
<dbReference type="SUPFAM" id="SSF52058">
    <property type="entry name" value="L domain-like"/>
    <property type="match status" value="2"/>
</dbReference>
<name>A0A097SSY5_9BACT</name>
<protein>
    <submittedName>
        <fullName evidence="2">BspA-like protein</fullName>
    </submittedName>
</protein>
<keyword evidence="1" id="KW-1133">Transmembrane helix</keyword>
<dbReference type="KEGG" id="mgj:MGM1_3230"/>
<dbReference type="PANTHER" id="PTHR45661">
    <property type="entry name" value="SURFACE ANTIGEN"/>
    <property type="match status" value="1"/>
</dbReference>
<dbReference type="AlphaFoldDB" id="A0A097SSY5"/>
<keyword evidence="1" id="KW-0472">Membrane</keyword>
<dbReference type="Gene3D" id="3.80.10.10">
    <property type="entry name" value="Ribonuclease Inhibitor"/>
    <property type="match status" value="3"/>
</dbReference>
<dbReference type="Pfam" id="PF13306">
    <property type="entry name" value="LRR_5"/>
    <property type="match status" value="2"/>
</dbReference>
<dbReference type="NCBIfam" id="NF033158">
    <property type="entry name" value="Myrrcad"/>
    <property type="match status" value="1"/>
</dbReference>
<dbReference type="PANTHER" id="PTHR45661:SF3">
    <property type="entry name" value="IG-LIKE DOMAIN-CONTAINING PROTEIN"/>
    <property type="match status" value="1"/>
</dbReference>
<gene>
    <name evidence="2" type="ORF">MGM1_3230</name>
</gene>
<keyword evidence="1" id="KW-0812">Transmembrane</keyword>
<reference evidence="2 3" key="1">
    <citation type="journal article" date="2014" name="PLoS ONE">
        <title>An emerging Mycoplasma associated with trichomoniasis, vaginal infection and disease.</title>
        <authorList>
            <consortium name="Vaginal Microbiome Consortium"/>
            <person name="Fettweis J.M."/>
            <person name="Serrano M.G."/>
            <person name="Huang B."/>
            <person name="Brooks J.P."/>
            <person name="Glascock A.L."/>
            <person name="Sheth N.U."/>
            <person name="Strauss J.F.III."/>
            <person name="Jefferson K.K."/>
            <person name="Buck G.A."/>
        </authorList>
    </citation>
    <scope>NUCLEOTIDE SEQUENCE [LARGE SCALE GENOMIC DNA]</scope>
    <source>
        <strain evidence="2 3">VCU_M1</strain>
    </source>
</reference>
<dbReference type="EMBL" id="CP007711">
    <property type="protein sequence ID" value="AIV03695.1"/>
    <property type="molecule type" value="Genomic_DNA"/>
</dbReference>
<sequence>MLEDYVLMMKLRNFNKFLIGLVVISGGLTGTVLSNSNIHSGLAVKNQTTSDISWNITEDGLISPADKSKVSGAIEIPSVWDGKPVTGIANSAFEKCKSLKTIDIPSGVTSIGVYAFRHCSSLVSVTFAEGSQLTSIAIGAFFDCSSLKTINIPNSVTSIGYNAFWDCSSLTSINIPNSVTFISSYTFKGCSSLISINIPSSVTSIGDGAFNWCSSLASINIPNSVTRIGTNAFRDCSSLKEINISENNFYQKIPTMEDGKEIGAYVIAKGQDLSTSAIAGCLAYGKINIELPSGKSSITDNAFMGSNITEVSFSKNIISIGHNAFSNCMFLTTINIPDTILNIGASAFTVDPNLKSIYLNWTGAALDDIIYKIKNPEQVVTPNWACIFADLSNDNSIGTHLINKENANVYLPSGIDQATIQKYKDNFVGLKEDKRRQLLIGVGLDPATTHWIYNSNSNSKLPLILGLIFGSIILIGIGSYLGYRYYKHRKNSKK</sequence>
<keyword evidence="3" id="KW-1185">Reference proteome</keyword>
<dbReference type="STRING" id="1318617.MGM1_3230"/>
<dbReference type="InterPro" id="IPR032675">
    <property type="entry name" value="LRR_dom_sf"/>
</dbReference>